<evidence type="ECO:0000256" key="3">
    <source>
        <dbReference type="ARBA" id="ARBA00022452"/>
    </source>
</evidence>
<protein>
    <submittedName>
        <fullName evidence="13">TonB-dependent receptor</fullName>
    </submittedName>
</protein>
<evidence type="ECO:0000256" key="10">
    <source>
        <dbReference type="SAM" id="SignalP"/>
    </source>
</evidence>
<feature type="chain" id="PRO_5046466785" evidence="10">
    <location>
        <begin position="30"/>
        <end position="854"/>
    </location>
</feature>
<evidence type="ECO:0000259" key="12">
    <source>
        <dbReference type="Pfam" id="PF07715"/>
    </source>
</evidence>
<keyword evidence="2 8" id="KW-0813">Transport</keyword>
<comment type="similarity">
    <text evidence="8 9">Belongs to the TonB-dependent receptor family.</text>
</comment>
<evidence type="ECO:0000256" key="5">
    <source>
        <dbReference type="ARBA" id="ARBA00023077"/>
    </source>
</evidence>
<keyword evidence="4 8" id="KW-0812">Transmembrane</keyword>
<keyword evidence="10" id="KW-0732">Signal</keyword>
<evidence type="ECO:0000313" key="13">
    <source>
        <dbReference type="EMBL" id="MCJ2185025.1"/>
    </source>
</evidence>
<proteinExistence type="inferred from homology"/>
<dbReference type="InterPro" id="IPR012910">
    <property type="entry name" value="Plug_dom"/>
</dbReference>
<keyword evidence="7 8" id="KW-0998">Cell outer membrane</keyword>
<comment type="subcellular location">
    <subcellularLocation>
        <location evidence="1 8">Cell outer membrane</location>
        <topology evidence="1 8">Multi-pass membrane protein</topology>
    </subcellularLocation>
</comment>
<dbReference type="Pfam" id="PF07715">
    <property type="entry name" value="Plug"/>
    <property type="match status" value="1"/>
</dbReference>
<accession>A0ABT0BJA0</accession>
<evidence type="ECO:0000256" key="4">
    <source>
        <dbReference type="ARBA" id="ARBA00022692"/>
    </source>
</evidence>
<dbReference type="InterPro" id="IPR037066">
    <property type="entry name" value="Plug_dom_sf"/>
</dbReference>
<name>A0ABT0BJA0_9SPHN</name>
<organism evidence="13 14">
    <name type="scientific">Novosphingobium organovorum</name>
    <dbReference type="NCBI Taxonomy" id="2930092"/>
    <lineage>
        <taxon>Bacteria</taxon>
        <taxon>Pseudomonadati</taxon>
        <taxon>Pseudomonadota</taxon>
        <taxon>Alphaproteobacteria</taxon>
        <taxon>Sphingomonadales</taxon>
        <taxon>Sphingomonadaceae</taxon>
        <taxon>Novosphingobium</taxon>
    </lineage>
</organism>
<dbReference type="InterPro" id="IPR000531">
    <property type="entry name" value="Beta-barrel_TonB"/>
</dbReference>
<reference evidence="13" key="1">
    <citation type="submission" date="2022-03" db="EMBL/GenBank/DDBJ databases">
        <title>Identification of a novel bacterium isolated from mangrove sediments.</title>
        <authorList>
            <person name="Pan X."/>
        </authorList>
    </citation>
    <scope>NUCLEOTIDE SEQUENCE</scope>
    <source>
        <strain evidence="13">B1949</strain>
    </source>
</reference>
<dbReference type="RefSeq" id="WP_244024403.1">
    <property type="nucleotide sequence ID" value="NZ_JALHLF010000197.1"/>
</dbReference>
<evidence type="ECO:0000259" key="11">
    <source>
        <dbReference type="Pfam" id="PF00593"/>
    </source>
</evidence>
<dbReference type="PROSITE" id="PS52016">
    <property type="entry name" value="TONB_DEPENDENT_REC_3"/>
    <property type="match status" value="1"/>
</dbReference>
<sequence length="854" mass="91630">MKTTLKKAALCSATSLTVFAALGSTSAYAQDSITDTAASAQSADAEPSGAIIVTGSRIQRRNLESAAPIAVVDSEEFTLSGAVNVENVINTLPQVIPGTTAFSNNPGGGVSTLDLRGLGAKRTMVLVNGRRWMFYDTDQVVDLNTIPAFLIKDVQAVTGGASAVYGSDALAGVVNFTLKNVDGIEGGAQYNLTNEGDGQRYEAYIAAGGEFADGKGHATVYAEYYNRKSILQGDRSFSDTVLSDDGDGGFTAGGSSTVPYGRFTSTSSSCPSGNVFCSPGAVFKTPGTGTTRTSSDLYNYGPDNYLMVPQERYLMGGYADYEVADGQTAYTEVTFVHNIVRNRLAATPVTGTFNYDIATVGQFLDSATLADLTALDTDGDGVVALTTQRRVTDGSARLSVDERNAFRVLVGMRGGITNAINYDAYYMYSRTRNSNIQYGNISRSAFQAGLDGTADAINIFGELRIPVMANQPGVYRLEIGGAARYSDYSLGAVGGVWAYAGSIEYAPIPDVTFRGQYQRAVRAPNVSELFGGQSQGFPTAVDPCALASAASDSTIYNLCVATGVPGALVGDSSVQINTQIQGLFGGNPDLQEETSDSWTAGVVFTPTFIPGLSVTLDWYKIKVDGYISTLGGGLANTLNLCYNEIQDINSQYCQAFVGTRNALGQMDGENPPSILNANTGALEVEGIDFELNYTKDLDFGLMGQTSKLNFSFQGTYNMHYIYTPVAELPDTTYECAGYFGALVCDDPIAQWKWVSRLTWQDGPLTTSFRWRHLSAVRDDDPSTDYTVERIGAYDLFDLTFGFDVTEEVTLNFGMNNLFNKKPPLMGDNQEQANTYPSTYDVLGRDFFVSAKFHF</sequence>
<dbReference type="SUPFAM" id="SSF56935">
    <property type="entry name" value="Porins"/>
    <property type="match status" value="1"/>
</dbReference>
<dbReference type="Proteomes" id="UP001162881">
    <property type="component" value="Unassembled WGS sequence"/>
</dbReference>
<evidence type="ECO:0000256" key="8">
    <source>
        <dbReference type="PROSITE-ProRule" id="PRU01360"/>
    </source>
</evidence>
<dbReference type="PANTHER" id="PTHR47234">
    <property type="match status" value="1"/>
</dbReference>
<dbReference type="PANTHER" id="PTHR47234:SF3">
    <property type="entry name" value="SECRETIN_TONB SHORT N-TERMINAL DOMAIN-CONTAINING PROTEIN"/>
    <property type="match status" value="1"/>
</dbReference>
<evidence type="ECO:0000256" key="7">
    <source>
        <dbReference type="ARBA" id="ARBA00023237"/>
    </source>
</evidence>
<dbReference type="Gene3D" id="2.40.170.20">
    <property type="entry name" value="TonB-dependent receptor, beta-barrel domain"/>
    <property type="match status" value="1"/>
</dbReference>
<comment type="caution">
    <text evidence="13">The sequence shown here is derived from an EMBL/GenBank/DDBJ whole genome shotgun (WGS) entry which is preliminary data.</text>
</comment>
<evidence type="ECO:0000313" key="14">
    <source>
        <dbReference type="Proteomes" id="UP001162881"/>
    </source>
</evidence>
<keyword evidence="6 8" id="KW-0472">Membrane</keyword>
<evidence type="ECO:0000256" key="6">
    <source>
        <dbReference type="ARBA" id="ARBA00023136"/>
    </source>
</evidence>
<keyword evidence="13" id="KW-0675">Receptor</keyword>
<evidence type="ECO:0000256" key="1">
    <source>
        <dbReference type="ARBA" id="ARBA00004571"/>
    </source>
</evidence>
<gene>
    <name evidence="13" type="ORF">MTR62_20390</name>
</gene>
<feature type="domain" description="TonB-dependent receptor-like beta-barrel" evidence="11">
    <location>
        <begin position="295"/>
        <end position="817"/>
    </location>
</feature>
<keyword evidence="14" id="KW-1185">Reference proteome</keyword>
<feature type="signal peptide" evidence="10">
    <location>
        <begin position="1"/>
        <end position="29"/>
    </location>
</feature>
<dbReference type="InterPro" id="IPR036942">
    <property type="entry name" value="Beta-barrel_TonB_sf"/>
</dbReference>
<evidence type="ECO:0000256" key="2">
    <source>
        <dbReference type="ARBA" id="ARBA00022448"/>
    </source>
</evidence>
<keyword evidence="5 9" id="KW-0798">TonB box</keyword>
<dbReference type="Pfam" id="PF00593">
    <property type="entry name" value="TonB_dep_Rec_b-barrel"/>
    <property type="match status" value="1"/>
</dbReference>
<dbReference type="InterPro" id="IPR039426">
    <property type="entry name" value="TonB-dep_rcpt-like"/>
</dbReference>
<dbReference type="EMBL" id="JALHLF010000197">
    <property type="protein sequence ID" value="MCJ2185025.1"/>
    <property type="molecule type" value="Genomic_DNA"/>
</dbReference>
<evidence type="ECO:0000256" key="9">
    <source>
        <dbReference type="RuleBase" id="RU003357"/>
    </source>
</evidence>
<feature type="domain" description="TonB-dependent receptor plug" evidence="12">
    <location>
        <begin position="63"/>
        <end position="173"/>
    </location>
</feature>
<keyword evidence="3 8" id="KW-1134">Transmembrane beta strand</keyword>
<dbReference type="Gene3D" id="2.170.130.10">
    <property type="entry name" value="TonB-dependent receptor, plug domain"/>
    <property type="match status" value="1"/>
</dbReference>